<evidence type="ECO:0000313" key="2">
    <source>
        <dbReference type="EMBL" id="QPJ60859.1"/>
    </source>
</evidence>
<name>A0A7T0FZ19_9BACT</name>
<dbReference type="Pfam" id="PF03781">
    <property type="entry name" value="FGE-sulfatase"/>
    <property type="match status" value="1"/>
</dbReference>
<dbReference type="PANTHER" id="PTHR23150:SF19">
    <property type="entry name" value="FORMYLGLYCINE-GENERATING ENZYME"/>
    <property type="match status" value="1"/>
</dbReference>
<dbReference type="InterPro" id="IPR016187">
    <property type="entry name" value="CTDL_fold"/>
</dbReference>
<sequence length="213" mass="24297">MKLTTLIFILTFLLFPSLVFSKNSNEVQIPSGEFSAGPPGNGKTKSLPFFYIDRTEVTQKDYLKVVGSNPSFFKGENLPVEKVTWFDARDYCLAVGKRLPTEWEWEKAAKAGSTTRFFWGDEVNPEYAWYKKNAKKRTHPVGSKKPNALGLFDMAGNVWEWTSSNAEGLGKIMRGGSWRNKSRSLRSHHRITSLPHFKYHYVGFRCARDDQGS</sequence>
<evidence type="ECO:0000313" key="3">
    <source>
        <dbReference type="Proteomes" id="UP000594688"/>
    </source>
</evidence>
<dbReference type="InterPro" id="IPR042095">
    <property type="entry name" value="SUMF_sf"/>
</dbReference>
<gene>
    <name evidence="2" type="ORF">G3M70_02725</name>
</gene>
<dbReference type="GO" id="GO:0120147">
    <property type="term" value="F:formylglycine-generating oxidase activity"/>
    <property type="evidence" value="ECO:0007669"/>
    <property type="project" value="TreeGrafter"/>
</dbReference>
<dbReference type="PANTHER" id="PTHR23150">
    <property type="entry name" value="SULFATASE MODIFYING FACTOR 1, 2"/>
    <property type="match status" value="1"/>
</dbReference>
<dbReference type="SUPFAM" id="SSF56436">
    <property type="entry name" value="C-type lectin-like"/>
    <property type="match status" value="1"/>
</dbReference>
<dbReference type="Proteomes" id="UP000594688">
    <property type="component" value="Chromosome"/>
</dbReference>
<dbReference type="KEGG" id="nli:G3M70_02725"/>
<dbReference type="Gene3D" id="3.90.1580.10">
    <property type="entry name" value="paralog of FGE (formylglycine-generating enzyme)"/>
    <property type="match status" value="1"/>
</dbReference>
<feature type="domain" description="Sulfatase-modifying factor enzyme-like" evidence="1">
    <location>
        <begin position="24"/>
        <end position="208"/>
    </location>
</feature>
<protein>
    <submittedName>
        <fullName evidence="2">Formylglycine-generating enzyme family protein</fullName>
    </submittedName>
</protein>
<reference evidence="2 3" key="1">
    <citation type="submission" date="2020-02" db="EMBL/GenBank/DDBJ databases">
        <title>Genomic and physiological characterization of two novel Nitrospinaceae genera.</title>
        <authorList>
            <person name="Mueller A.J."/>
            <person name="Jung M.-Y."/>
            <person name="Strachan C.R."/>
            <person name="Herbold C.W."/>
            <person name="Kirkegaard R.H."/>
            <person name="Daims H."/>
        </authorList>
    </citation>
    <scope>NUCLEOTIDE SEQUENCE [LARGE SCALE GENOMIC DNA]</scope>
    <source>
        <strain evidence="2">EB</strain>
    </source>
</reference>
<dbReference type="InterPro" id="IPR005532">
    <property type="entry name" value="SUMF_dom"/>
</dbReference>
<accession>A0A7T0FZ19</accession>
<organism evidence="2 3">
    <name type="scientific">Candidatus Nitronauta litoralis</name>
    <dbReference type="NCBI Taxonomy" id="2705533"/>
    <lineage>
        <taxon>Bacteria</taxon>
        <taxon>Pseudomonadati</taxon>
        <taxon>Nitrospinota/Tectimicrobiota group</taxon>
        <taxon>Nitrospinota</taxon>
        <taxon>Nitrospinia</taxon>
        <taxon>Nitrospinales</taxon>
        <taxon>Nitrospinaceae</taxon>
        <taxon>Candidatus Nitronauta</taxon>
    </lineage>
</organism>
<proteinExistence type="predicted"/>
<dbReference type="InterPro" id="IPR051043">
    <property type="entry name" value="Sulfatase_Mod_Factor_Kinase"/>
</dbReference>
<dbReference type="EMBL" id="CP048685">
    <property type="protein sequence ID" value="QPJ60859.1"/>
    <property type="molecule type" value="Genomic_DNA"/>
</dbReference>
<evidence type="ECO:0000259" key="1">
    <source>
        <dbReference type="Pfam" id="PF03781"/>
    </source>
</evidence>
<dbReference type="AlphaFoldDB" id="A0A7T0FZ19"/>